<dbReference type="GO" id="GO:0008033">
    <property type="term" value="P:tRNA processing"/>
    <property type="evidence" value="ECO:0007669"/>
    <property type="project" value="UniProtKB-KW"/>
</dbReference>
<dbReference type="SUPFAM" id="SSF55821">
    <property type="entry name" value="YrdC/RibB"/>
    <property type="match status" value="1"/>
</dbReference>
<dbReference type="GO" id="GO:0005524">
    <property type="term" value="F:ATP binding"/>
    <property type="evidence" value="ECO:0007669"/>
    <property type="project" value="UniProtKB-KW"/>
</dbReference>
<protein>
    <recommendedName>
        <fullName evidence="10">L-threonylcarbamoyladenylate synthase</fullName>
        <ecNumber evidence="3">2.7.7.87</ecNumber>
    </recommendedName>
    <alternativeName>
        <fullName evidence="10">L-threonylcarbamoyladenylate synthase</fullName>
    </alternativeName>
</protein>
<comment type="catalytic activity">
    <reaction evidence="11">
        <text>L-threonine + hydrogencarbonate + ATP = L-threonylcarbamoyladenylate + diphosphate + H2O</text>
        <dbReference type="Rhea" id="RHEA:36407"/>
        <dbReference type="ChEBI" id="CHEBI:15377"/>
        <dbReference type="ChEBI" id="CHEBI:17544"/>
        <dbReference type="ChEBI" id="CHEBI:30616"/>
        <dbReference type="ChEBI" id="CHEBI:33019"/>
        <dbReference type="ChEBI" id="CHEBI:57926"/>
        <dbReference type="ChEBI" id="CHEBI:73682"/>
        <dbReference type="EC" id="2.7.7.87"/>
    </reaction>
</comment>
<dbReference type="EC" id="2.7.7.87" evidence="3"/>
<evidence type="ECO:0000256" key="9">
    <source>
        <dbReference type="ARBA" id="ARBA00022840"/>
    </source>
</evidence>
<dbReference type="Proteomes" id="UP000178602">
    <property type="component" value="Unassembled WGS sequence"/>
</dbReference>
<dbReference type="InterPro" id="IPR017945">
    <property type="entry name" value="DHBP_synth_RibB-like_a/b_dom"/>
</dbReference>
<dbReference type="PANTHER" id="PTHR17490">
    <property type="entry name" value="SUA5"/>
    <property type="match status" value="1"/>
</dbReference>
<organism evidence="13 14">
    <name type="scientific">candidate division WOR-1 bacterium RIFOXYC12_FULL_54_18</name>
    <dbReference type="NCBI Taxonomy" id="1802584"/>
    <lineage>
        <taxon>Bacteria</taxon>
        <taxon>Bacillati</taxon>
        <taxon>Saganbacteria</taxon>
    </lineage>
</organism>
<comment type="subcellular location">
    <subcellularLocation>
        <location evidence="1">Cytoplasm</location>
    </subcellularLocation>
</comment>
<proteinExistence type="inferred from homology"/>
<evidence type="ECO:0000259" key="12">
    <source>
        <dbReference type="PROSITE" id="PS51163"/>
    </source>
</evidence>
<comment type="similarity">
    <text evidence="2">Belongs to the SUA5 family.</text>
</comment>
<evidence type="ECO:0000313" key="14">
    <source>
        <dbReference type="Proteomes" id="UP000178602"/>
    </source>
</evidence>
<dbReference type="EMBL" id="MEUG01000001">
    <property type="protein sequence ID" value="OGC27443.1"/>
    <property type="molecule type" value="Genomic_DNA"/>
</dbReference>
<evidence type="ECO:0000256" key="11">
    <source>
        <dbReference type="ARBA" id="ARBA00048366"/>
    </source>
</evidence>
<dbReference type="InterPro" id="IPR050156">
    <property type="entry name" value="TC-AMP_synthase_SUA5"/>
</dbReference>
<name>A0A1F4T5U4_UNCSA</name>
<gene>
    <name evidence="13" type="ORF">A3K49_00200</name>
</gene>
<evidence type="ECO:0000256" key="4">
    <source>
        <dbReference type="ARBA" id="ARBA00022490"/>
    </source>
</evidence>
<keyword evidence="5" id="KW-0808">Transferase</keyword>
<evidence type="ECO:0000256" key="8">
    <source>
        <dbReference type="ARBA" id="ARBA00022741"/>
    </source>
</evidence>
<dbReference type="GO" id="GO:0005737">
    <property type="term" value="C:cytoplasm"/>
    <property type="evidence" value="ECO:0007669"/>
    <property type="project" value="UniProtKB-SubCell"/>
</dbReference>
<feature type="domain" description="YrdC-like" evidence="12">
    <location>
        <begin position="1"/>
        <end position="171"/>
    </location>
</feature>
<dbReference type="PROSITE" id="PS51163">
    <property type="entry name" value="YRDC"/>
    <property type="match status" value="1"/>
</dbReference>
<dbReference type="AlphaFoldDB" id="A0A1F4T5U4"/>
<accession>A0A1F4T5U4</accession>
<evidence type="ECO:0000256" key="10">
    <source>
        <dbReference type="ARBA" id="ARBA00029774"/>
    </source>
</evidence>
<reference evidence="13 14" key="1">
    <citation type="journal article" date="2016" name="Nat. Commun.">
        <title>Thousands of microbial genomes shed light on interconnected biogeochemical processes in an aquifer system.</title>
        <authorList>
            <person name="Anantharaman K."/>
            <person name="Brown C.T."/>
            <person name="Hug L.A."/>
            <person name="Sharon I."/>
            <person name="Castelle C.J."/>
            <person name="Probst A.J."/>
            <person name="Thomas B.C."/>
            <person name="Singh A."/>
            <person name="Wilkins M.J."/>
            <person name="Karaoz U."/>
            <person name="Brodie E.L."/>
            <person name="Williams K.H."/>
            <person name="Hubbard S.S."/>
            <person name="Banfield J.F."/>
        </authorList>
    </citation>
    <scope>NUCLEOTIDE SEQUENCE [LARGE SCALE GENOMIC DNA]</scope>
</reference>
<keyword evidence="6" id="KW-0819">tRNA processing</keyword>
<dbReference type="GO" id="GO:0003725">
    <property type="term" value="F:double-stranded RNA binding"/>
    <property type="evidence" value="ECO:0007669"/>
    <property type="project" value="InterPro"/>
</dbReference>
<dbReference type="NCBIfam" id="TIGR00057">
    <property type="entry name" value="L-threonylcarbamoyladenylate synthase"/>
    <property type="match status" value="1"/>
</dbReference>
<dbReference type="Gene3D" id="3.90.870.10">
    <property type="entry name" value="DHBP synthase"/>
    <property type="match status" value="1"/>
</dbReference>
<dbReference type="PANTHER" id="PTHR17490:SF16">
    <property type="entry name" value="THREONYLCARBAMOYL-AMP SYNTHASE"/>
    <property type="match status" value="1"/>
</dbReference>
<evidence type="ECO:0000256" key="6">
    <source>
        <dbReference type="ARBA" id="ARBA00022694"/>
    </source>
</evidence>
<sequence>MLKEALTILKSGGVIAFPTETVYGIGALIGSRRGINKVYKLKKRPKNKPLQVLVSSLAEARKLAKFSPQALSCAKKSWPGPLTLVLPTLKGKKTIGIRIPKHPLTLKLLRKTGPLAATSANESGEKPALTALEVVASLPTLDLVIDGGKAKKGKASRVIDLTGKKKIILRT</sequence>
<evidence type="ECO:0000256" key="7">
    <source>
        <dbReference type="ARBA" id="ARBA00022695"/>
    </source>
</evidence>
<dbReference type="InterPro" id="IPR006070">
    <property type="entry name" value="Sua5-like_dom"/>
</dbReference>
<evidence type="ECO:0000256" key="2">
    <source>
        <dbReference type="ARBA" id="ARBA00007663"/>
    </source>
</evidence>
<evidence type="ECO:0000256" key="5">
    <source>
        <dbReference type="ARBA" id="ARBA00022679"/>
    </source>
</evidence>
<dbReference type="GO" id="GO:0006450">
    <property type="term" value="P:regulation of translational fidelity"/>
    <property type="evidence" value="ECO:0007669"/>
    <property type="project" value="TreeGrafter"/>
</dbReference>
<dbReference type="GO" id="GO:0000049">
    <property type="term" value="F:tRNA binding"/>
    <property type="evidence" value="ECO:0007669"/>
    <property type="project" value="TreeGrafter"/>
</dbReference>
<keyword evidence="7" id="KW-0548">Nucleotidyltransferase</keyword>
<evidence type="ECO:0000256" key="1">
    <source>
        <dbReference type="ARBA" id="ARBA00004496"/>
    </source>
</evidence>
<comment type="caution">
    <text evidence="13">The sequence shown here is derived from an EMBL/GenBank/DDBJ whole genome shotgun (WGS) entry which is preliminary data.</text>
</comment>
<keyword evidence="4" id="KW-0963">Cytoplasm</keyword>
<evidence type="ECO:0000313" key="13">
    <source>
        <dbReference type="EMBL" id="OGC27443.1"/>
    </source>
</evidence>
<keyword evidence="9" id="KW-0067">ATP-binding</keyword>
<keyword evidence="8" id="KW-0547">Nucleotide-binding</keyword>
<dbReference type="Pfam" id="PF01300">
    <property type="entry name" value="Sua5_yciO_yrdC"/>
    <property type="match status" value="1"/>
</dbReference>
<dbReference type="GO" id="GO:0061710">
    <property type="term" value="F:L-threonylcarbamoyladenylate synthase"/>
    <property type="evidence" value="ECO:0007669"/>
    <property type="project" value="UniProtKB-EC"/>
</dbReference>
<evidence type="ECO:0000256" key="3">
    <source>
        <dbReference type="ARBA" id="ARBA00012584"/>
    </source>
</evidence>